<reference evidence="1" key="1">
    <citation type="journal article" date="2021" name="Proc. Natl. Acad. Sci. U.S.A.">
        <title>A Catalog of Tens of Thousands of Viruses from Human Metagenomes Reveals Hidden Associations with Chronic Diseases.</title>
        <authorList>
            <person name="Tisza M.J."/>
            <person name="Buck C.B."/>
        </authorList>
    </citation>
    <scope>NUCLEOTIDE SEQUENCE</scope>
    <source>
        <strain evidence="1">CtTrb4</strain>
    </source>
</reference>
<proteinExistence type="predicted"/>
<evidence type="ECO:0000313" key="1">
    <source>
        <dbReference type="EMBL" id="DAD79230.1"/>
    </source>
</evidence>
<name>A0A8S5MAH4_9CAUD</name>
<organism evidence="1">
    <name type="scientific">Siphoviridae sp. ctTrb4</name>
    <dbReference type="NCBI Taxonomy" id="2826349"/>
    <lineage>
        <taxon>Viruses</taxon>
        <taxon>Duplodnaviria</taxon>
        <taxon>Heunggongvirae</taxon>
        <taxon>Uroviricota</taxon>
        <taxon>Caudoviricetes</taxon>
    </lineage>
</organism>
<protein>
    <submittedName>
        <fullName evidence="1">Uncharacterized protein</fullName>
    </submittedName>
</protein>
<accession>A0A8S5MAH4</accession>
<sequence>MRASPVILGLTLLLGLARCFVGSSHRVIFHIQRREWVTVLAGVLLLRSRYILRPLPSGRAPLL</sequence>
<dbReference type="EMBL" id="BK014861">
    <property type="protein sequence ID" value="DAD79230.1"/>
    <property type="molecule type" value="Genomic_DNA"/>
</dbReference>